<name>A0A8S9ZG54_9BILA</name>
<keyword evidence="2" id="KW-1185">Reference proteome</keyword>
<dbReference type="AlphaFoldDB" id="A0A8S9ZG54"/>
<organism evidence="1 2">
    <name type="scientific">Meloidogyne graminicola</name>
    <dbReference type="NCBI Taxonomy" id="189291"/>
    <lineage>
        <taxon>Eukaryota</taxon>
        <taxon>Metazoa</taxon>
        <taxon>Ecdysozoa</taxon>
        <taxon>Nematoda</taxon>
        <taxon>Chromadorea</taxon>
        <taxon>Rhabditida</taxon>
        <taxon>Tylenchina</taxon>
        <taxon>Tylenchomorpha</taxon>
        <taxon>Tylenchoidea</taxon>
        <taxon>Meloidogynidae</taxon>
        <taxon>Meloidogyninae</taxon>
        <taxon>Meloidogyne</taxon>
    </lineage>
</organism>
<dbReference type="Gene3D" id="1.10.20.10">
    <property type="entry name" value="Histone, subunit A"/>
    <property type="match status" value="1"/>
</dbReference>
<proteinExistence type="predicted"/>
<dbReference type="Proteomes" id="UP000605970">
    <property type="component" value="Unassembled WGS sequence"/>
</dbReference>
<evidence type="ECO:0000313" key="2">
    <source>
        <dbReference type="Proteomes" id="UP000605970"/>
    </source>
</evidence>
<dbReference type="EMBL" id="JABEBT010000106">
    <property type="protein sequence ID" value="KAF7632294.1"/>
    <property type="molecule type" value="Genomic_DNA"/>
</dbReference>
<sequence>MSSIHFNPKNLMFKPTASIIHNIGFSTTQPSSLNILNNLLVFYFEQLCKTWKLLLEESDNTDQLKHALTVFQQNSYFSLNEFKEFLEFTVLSVSNVKPLPYFPVKLTQIESDSKIVFNNTTHMDITLAQINNENFPEYFGLNATDLQMENLLSDSRYANTRKSFRESLDSLASPVLAFCNPVRLDPTMFKKNIQQVQKLHKENENMNK</sequence>
<accession>A0A8S9ZG54</accession>
<dbReference type="GO" id="GO:0046982">
    <property type="term" value="F:protein heterodimerization activity"/>
    <property type="evidence" value="ECO:0007669"/>
    <property type="project" value="InterPro"/>
</dbReference>
<dbReference type="InterPro" id="IPR009072">
    <property type="entry name" value="Histone-fold"/>
</dbReference>
<reference evidence="1" key="1">
    <citation type="journal article" date="2020" name="Ecol. Evol.">
        <title>Genome structure and content of the rice root-knot nematode (Meloidogyne graminicola).</title>
        <authorList>
            <person name="Phan N.T."/>
            <person name="Danchin E.G.J."/>
            <person name="Klopp C."/>
            <person name="Perfus-Barbeoch L."/>
            <person name="Kozlowski D.K."/>
            <person name="Koutsovoulos G.D."/>
            <person name="Lopez-Roques C."/>
            <person name="Bouchez O."/>
            <person name="Zahm M."/>
            <person name="Besnard G."/>
            <person name="Bellafiore S."/>
        </authorList>
    </citation>
    <scope>NUCLEOTIDE SEQUENCE</scope>
    <source>
        <strain evidence="1">VN-18</strain>
    </source>
</reference>
<protein>
    <submittedName>
        <fullName evidence="1">Uncharacterized protein</fullName>
    </submittedName>
</protein>
<dbReference type="OrthoDB" id="10416148at2759"/>
<gene>
    <name evidence="1" type="ORF">Mgra_00008303</name>
</gene>
<comment type="caution">
    <text evidence="1">The sequence shown here is derived from an EMBL/GenBank/DDBJ whole genome shotgun (WGS) entry which is preliminary data.</text>
</comment>
<evidence type="ECO:0000313" key="1">
    <source>
        <dbReference type="EMBL" id="KAF7632294.1"/>
    </source>
</evidence>